<reference evidence="4 5" key="1">
    <citation type="submission" date="2022-07" db="EMBL/GenBank/DDBJ databases">
        <title>Methylomonas rivi sp. nov., Methylomonas rosea sp. nov., Methylomonas aureus sp. nov. and Methylomonas subterranea sp. nov., four novel methanotrophs isolated from a freshwater creek and the deep terrestrial subsurface.</title>
        <authorList>
            <person name="Abin C."/>
            <person name="Sankaranarayanan K."/>
            <person name="Garner C."/>
            <person name="Sindelar R."/>
            <person name="Kotary K."/>
            <person name="Garner R."/>
            <person name="Barclay S."/>
            <person name="Lawson P."/>
            <person name="Krumholz L."/>
        </authorList>
    </citation>
    <scope>NUCLEOTIDE SEQUENCE [LARGE SCALE GENOMIC DNA]</scope>
    <source>
        <strain evidence="4 5">SURF-2</strain>
    </source>
</reference>
<name>A0ABT1TIV8_9GAMM</name>
<dbReference type="SUPFAM" id="SSF52402">
    <property type="entry name" value="Adenine nucleotide alpha hydrolases-like"/>
    <property type="match status" value="1"/>
</dbReference>
<gene>
    <name evidence="4" type="ORF">NP590_14865</name>
</gene>
<dbReference type="InterPro" id="IPR014731">
    <property type="entry name" value="ETF_asu_C"/>
</dbReference>
<dbReference type="InterPro" id="IPR001308">
    <property type="entry name" value="ETF_a/FixB"/>
</dbReference>
<keyword evidence="2" id="KW-0813">Transport</keyword>
<dbReference type="CDD" id="cd01715">
    <property type="entry name" value="ETF_alpha"/>
    <property type="match status" value="1"/>
</dbReference>
<dbReference type="InterPro" id="IPR014730">
    <property type="entry name" value="ETF_a/b_N"/>
</dbReference>
<dbReference type="Proteomes" id="UP001524499">
    <property type="component" value="Unassembled WGS sequence"/>
</dbReference>
<dbReference type="SUPFAM" id="SSF52467">
    <property type="entry name" value="DHS-like NAD/FAD-binding domain"/>
    <property type="match status" value="1"/>
</dbReference>
<dbReference type="SMART" id="SM00893">
    <property type="entry name" value="ETF"/>
    <property type="match status" value="1"/>
</dbReference>
<keyword evidence="5" id="KW-1185">Reference proteome</keyword>
<dbReference type="Gene3D" id="3.40.50.1220">
    <property type="entry name" value="TPP-binding domain"/>
    <property type="match status" value="1"/>
</dbReference>
<sequence length="313" mass="32659">MNRILLIAEHNGQNLDPATAKSLTCALQIPHQTLDIAVFGSSRAPAESAAKLVGVNRVLFVELPENQAGLAVCLCPLVVELSADYTHVLVPATSFGRDLLPRVAAKLNAAQVSDIVAVDGDRCFKRYVYAGNALITVQAPAGTVVASVRANAFKPTSAGGQAVVETVDLNLELPRHTRLLGLNRSVSERPDLQSASRVLAGGRGVGGKSGFDDLYRLADKLGAAVGASRAAVDAGFVPNDLQIGQTSKIIAPDLYIAFGISGAFQHLAGIKDAGVIVAVNTDPNAPIFEVADIGLVADLFEVIPQLEQALANK</sequence>
<dbReference type="Pfam" id="PF00766">
    <property type="entry name" value="ETF_alpha"/>
    <property type="match status" value="1"/>
</dbReference>
<dbReference type="InterPro" id="IPR029035">
    <property type="entry name" value="DHS-like_NAD/FAD-binding_dom"/>
</dbReference>
<evidence type="ECO:0000259" key="3">
    <source>
        <dbReference type="SMART" id="SM00893"/>
    </source>
</evidence>
<feature type="domain" description="Electron transfer flavoprotein alpha/beta-subunit N-terminal" evidence="3">
    <location>
        <begin position="4"/>
        <end position="189"/>
    </location>
</feature>
<protein>
    <submittedName>
        <fullName evidence="4">Electron transfer flavoprotein subunit alpha/FixB family protein</fullName>
    </submittedName>
</protein>
<dbReference type="InterPro" id="IPR014729">
    <property type="entry name" value="Rossmann-like_a/b/a_fold"/>
</dbReference>
<dbReference type="EMBL" id="JANIBJ010000029">
    <property type="protein sequence ID" value="MCQ8105395.1"/>
    <property type="molecule type" value="Genomic_DNA"/>
</dbReference>
<dbReference type="PANTHER" id="PTHR43153">
    <property type="entry name" value="ELECTRON TRANSFER FLAVOPROTEIN ALPHA"/>
    <property type="match status" value="1"/>
</dbReference>
<evidence type="ECO:0000256" key="1">
    <source>
        <dbReference type="ARBA" id="ARBA00005817"/>
    </source>
</evidence>
<dbReference type="PIRSF" id="PIRSF000089">
    <property type="entry name" value="Electra_flavoP_a"/>
    <property type="match status" value="1"/>
</dbReference>
<dbReference type="Gene3D" id="3.40.50.620">
    <property type="entry name" value="HUPs"/>
    <property type="match status" value="1"/>
</dbReference>
<comment type="similarity">
    <text evidence="1">Belongs to the ETF alpha-subunit/FixB family.</text>
</comment>
<comment type="caution">
    <text evidence="4">The sequence shown here is derived from an EMBL/GenBank/DDBJ whole genome shotgun (WGS) entry which is preliminary data.</text>
</comment>
<dbReference type="RefSeq" id="WP_256603348.1">
    <property type="nucleotide sequence ID" value="NZ_JANIBJ010000029.1"/>
</dbReference>
<dbReference type="PANTHER" id="PTHR43153:SF1">
    <property type="entry name" value="ELECTRON TRANSFER FLAVOPROTEIN SUBUNIT ALPHA, MITOCHONDRIAL"/>
    <property type="match status" value="1"/>
</dbReference>
<accession>A0ABT1TIV8</accession>
<evidence type="ECO:0000256" key="2">
    <source>
        <dbReference type="ARBA" id="ARBA00022982"/>
    </source>
</evidence>
<dbReference type="InterPro" id="IPR033947">
    <property type="entry name" value="ETF_alpha_N"/>
</dbReference>
<evidence type="ECO:0000313" key="4">
    <source>
        <dbReference type="EMBL" id="MCQ8105395.1"/>
    </source>
</evidence>
<organism evidence="4 5">
    <name type="scientific">Methylomonas subterranea</name>
    <dbReference type="NCBI Taxonomy" id="2952225"/>
    <lineage>
        <taxon>Bacteria</taxon>
        <taxon>Pseudomonadati</taxon>
        <taxon>Pseudomonadota</taxon>
        <taxon>Gammaproteobacteria</taxon>
        <taxon>Methylococcales</taxon>
        <taxon>Methylococcaceae</taxon>
        <taxon>Methylomonas</taxon>
    </lineage>
</organism>
<dbReference type="Pfam" id="PF01012">
    <property type="entry name" value="ETF"/>
    <property type="match status" value="1"/>
</dbReference>
<evidence type="ECO:0000313" key="5">
    <source>
        <dbReference type="Proteomes" id="UP001524499"/>
    </source>
</evidence>
<proteinExistence type="inferred from homology"/>
<keyword evidence="2" id="KW-0249">Electron transport</keyword>